<dbReference type="PROSITE" id="PS50011">
    <property type="entry name" value="PROTEIN_KINASE_DOM"/>
    <property type="match status" value="1"/>
</dbReference>
<dbReference type="Pfam" id="PF07714">
    <property type="entry name" value="PK_Tyr_Ser-Thr"/>
    <property type="match status" value="2"/>
</dbReference>
<dbReference type="InterPro" id="IPR051681">
    <property type="entry name" value="Ser/Thr_Kinases-Pseudokinases"/>
</dbReference>
<dbReference type="Proteomes" id="UP000663853">
    <property type="component" value="Unassembled WGS sequence"/>
</dbReference>
<dbReference type="InterPro" id="IPR008271">
    <property type="entry name" value="Ser/Thr_kinase_AS"/>
</dbReference>
<proteinExistence type="predicted"/>
<sequence length="552" mass="61516">MDVTNLLDLHSVPFRLIGSLSVSRGRLLNGTDVAINTVAPSWQKRMLEVLPIWAKCSHPNIVQLIGKATFQGQLAAVYGWHEYRGIQEYLKCHSTADRYHLSTQISDGVSYLHGIGIIHGNLDGGLKAPELAKIGTKRTLASDVYALGMETITWNEAQGLDSVWTVFHKAKTEPPPRPINTIPVNNAGDVVWDILSKCWSINPETRPSANHVCHVMNTVYQSPDGVAPKPLRLVVREDTTVQDLVAHFEKQGLINYTGFLDPSVIVSSILAADTALANVYRVEMYYHVPVAVKCVKHITPYKRLKRAARELDCWLSHQHDNVLPLFGFAVIGEDLAMISPWMNNGCVTDYVASHPTCDRHGLCTQLAQAIAYLHEYNVVHGDIKGPNVLISDRGTVQVTDFGVSIVDHQEIEFSITASGRGTQRWQESGLPYKRRMYSDSVKDGDSSKEADVYALGMTMIVSSIRITLKSIENNSIKFIKEIYTGERPYGSMNWSGRMSHNIISGQLRPSRPIELPIDATGGGIWELMTHCWEGDPNNRPTSSEVYERLRSF</sequence>
<dbReference type="AlphaFoldDB" id="A0A8H3D3H5"/>
<dbReference type="GO" id="GO:0005524">
    <property type="term" value="F:ATP binding"/>
    <property type="evidence" value="ECO:0007669"/>
    <property type="project" value="InterPro"/>
</dbReference>
<gene>
    <name evidence="2" type="ORF">RDB_LOCUS122904</name>
</gene>
<protein>
    <recommendedName>
        <fullName evidence="1">Protein kinase domain-containing protein</fullName>
    </recommendedName>
</protein>
<evidence type="ECO:0000313" key="2">
    <source>
        <dbReference type="EMBL" id="CAE6508013.1"/>
    </source>
</evidence>
<name>A0A8H3D3H5_9AGAM</name>
<organism evidence="2 3">
    <name type="scientific">Rhizoctonia solani</name>
    <dbReference type="NCBI Taxonomy" id="456999"/>
    <lineage>
        <taxon>Eukaryota</taxon>
        <taxon>Fungi</taxon>
        <taxon>Dikarya</taxon>
        <taxon>Basidiomycota</taxon>
        <taxon>Agaricomycotina</taxon>
        <taxon>Agaricomycetes</taxon>
        <taxon>Cantharellales</taxon>
        <taxon>Ceratobasidiaceae</taxon>
        <taxon>Rhizoctonia</taxon>
    </lineage>
</organism>
<dbReference type="InterPro" id="IPR011009">
    <property type="entry name" value="Kinase-like_dom_sf"/>
</dbReference>
<dbReference type="SUPFAM" id="SSF56112">
    <property type="entry name" value="Protein kinase-like (PK-like)"/>
    <property type="match status" value="2"/>
</dbReference>
<dbReference type="SMART" id="SM00220">
    <property type="entry name" value="S_TKc"/>
    <property type="match status" value="1"/>
</dbReference>
<evidence type="ECO:0000259" key="1">
    <source>
        <dbReference type="PROSITE" id="PS50011"/>
    </source>
</evidence>
<dbReference type="EMBL" id="CAJMXA010003627">
    <property type="protein sequence ID" value="CAE6508013.1"/>
    <property type="molecule type" value="Genomic_DNA"/>
</dbReference>
<dbReference type="GO" id="GO:0004674">
    <property type="term" value="F:protein serine/threonine kinase activity"/>
    <property type="evidence" value="ECO:0007669"/>
    <property type="project" value="TreeGrafter"/>
</dbReference>
<comment type="caution">
    <text evidence="2">The sequence shown here is derived from an EMBL/GenBank/DDBJ whole genome shotgun (WGS) entry which is preliminary data.</text>
</comment>
<dbReference type="Gene3D" id="1.10.510.10">
    <property type="entry name" value="Transferase(Phosphotransferase) domain 1"/>
    <property type="match status" value="3"/>
</dbReference>
<reference evidence="2" key="1">
    <citation type="submission" date="2021-01" db="EMBL/GenBank/DDBJ databases">
        <authorList>
            <person name="Kaushik A."/>
        </authorList>
    </citation>
    <scope>NUCLEOTIDE SEQUENCE</scope>
    <source>
        <strain evidence="2">AG6-10EEA</strain>
    </source>
</reference>
<dbReference type="PROSITE" id="PS00108">
    <property type="entry name" value="PROTEIN_KINASE_ST"/>
    <property type="match status" value="1"/>
</dbReference>
<dbReference type="InterPro" id="IPR001245">
    <property type="entry name" value="Ser-Thr/Tyr_kinase_cat_dom"/>
</dbReference>
<feature type="domain" description="Protein kinase" evidence="1">
    <location>
        <begin position="265"/>
        <end position="552"/>
    </location>
</feature>
<accession>A0A8H3D3H5</accession>
<dbReference type="PANTHER" id="PTHR44329">
    <property type="entry name" value="SERINE/THREONINE-PROTEIN KINASE TNNI3K-RELATED"/>
    <property type="match status" value="1"/>
</dbReference>
<evidence type="ECO:0000313" key="3">
    <source>
        <dbReference type="Proteomes" id="UP000663853"/>
    </source>
</evidence>
<dbReference type="InterPro" id="IPR000719">
    <property type="entry name" value="Prot_kinase_dom"/>
</dbReference>